<protein>
    <recommendedName>
        <fullName evidence="1">Cell division coordinator CpoB</fullName>
    </recommendedName>
</protein>
<evidence type="ECO:0000313" key="4">
    <source>
        <dbReference type="Proteomes" id="UP000242432"/>
    </source>
</evidence>
<proteinExistence type="inferred from homology"/>
<dbReference type="InterPro" id="IPR034706">
    <property type="entry name" value="CpoB"/>
</dbReference>
<organism evidence="3 4">
    <name type="scientific">Succinivibrio dextrinosolvens DSM 3072</name>
    <dbReference type="NCBI Taxonomy" id="1123324"/>
    <lineage>
        <taxon>Bacteria</taxon>
        <taxon>Pseudomonadati</taxon>
        <taxon>Pseudomonadota</taxon>
        <taxon>Gammaproteobacteria</taxon>
        <taxon>Aeromonadales</taxon>
        <taxon>Succinivibrionaceae</taxon>
        <taxon>Succinivibrio</taxon>
    </lineage>
</organism>
<dbReference type="SUPFAM" id="SSF90257">
    <property type="entry name" value="Myosin rod fragments"/>
    <property type="match status" value="1"/>
</dbReference>
<dbReference type="Proteomes" id="UP000242432">
    <property type="component" value="Unassembled WGS sequence"/>
</dbReference>
<dbReference type="Gene3D" id="1.25.40.10">
    <property type="entry name" value="Tetratricopeptide repeat domain"/>
    <property type="match status" value="1"/>
</dbReference>
<keyword evidence="1" id="KW-0732">Signal</keyword>
<sequence precursor="true">MNKFYSLSKRSFAISLILSAFVFINSAYADAQTDSMQRAMLNMQNQIQQLQDKLAESQGQIEELNHEKKILAAENEKLKAQISQMAANTPAASAATAENTNGNTDGTSQAVTMKTETGGATATLSPAKKGTVAKANLPAVPADAQKLYQDSYALLNKGDLDAAAKGFKSYTSKYSNNALTPNAWYWLGQIQYKQNKFQDARISFLNTAKFKDSDKRADALYKLGVTSKALGDKEKAKKFFDVLIKTYPTASSSALAKKELQSL</sequence>
<dbReference type="STRING" id="83771.SAMN02910357_00315"/>
<feature type="repeat" description="TPR" evidence="2">
    <location>
        <begin position="217"/>
        <end position="250"/>
    </location>
</feature>
<keyword evidence="1" id="KW-0574">Periplasm</keyword>
<keyword evidence="1" id="KW-0132">Cell division</keyword>
<evidence type="ECO:0000256" key="2">
    <source>
        <dbReference type="PROSITE-ProRule" id="PRU00339"/>
    </source>
</evidence>
<dbReference type="HAMAP" id="MF_02066">
    <property type="entry name" value="CpoB"/>
    <property type="match status" value="1"/>
</dbReference>
<keyword evidence="1" id="KW-0131">Cell cycle</keyword>
<accession>A0A1T4VIU1</accession>
<gene>
    <name evidence="1" type="primary">cpoB</name>
    <name evidence="3" type="ORF">SAMN02745213_01582</name>
</gene>
<dbReference type="PROSITE" id="PS50005">
    <property type="entry name" value="TPR"/>
    <property type="match status" value="1"/>
</dbReference>
<dbReference type="NCBIfam" id="TIGR02795">
    <property type="entry name" value="tol_pal_ybgF"/>
    <property type="match status" value="1"/>
</dbReference>
<feature type="chain" id="PRO_5013410836" description="Cell division coordinator CpoB" evidence="1">
    <location>
        <begin position="32"/>
        <end position="263"/>
    </location>
</feature>
<comment type="subcellular location">
    <subcellularLocation>
        <location evidence="1">Periplasm</location>
    </subcellularLocation>
</comment>
<dbReference type="SUPFAM" id="SSF48452">
    <property type="entry name" value="TPR-like"/>
    <property type="match status" value="1"/>
</dbReference>
<keyword evidence="1" id="KW-0175">Coiled coil</keyword>
<dbReference type="InterPro" id="IPR011990">
    <property type="entry name" value="TPR-like_helical_dom_sf"/>
</dbReference>
<dbReference type="GO" id="GO:0043093">
    <property type="term" value="P:FtsZ-dependent cytokinesis"/>
    <property type="evidence" value="ECO:0007669"/>
    <property type="project" value="UniProtKB-UniRule"/>
</dbReference>
<feature type="signal peptide" evidence="1">
    <location>
        <begin position="1"/>
        <end position="31"/>
    </location>
</feature>
<evidence type="ECO:0000256" key="1">
    <source>
        <dbReference type="HAMAP-Rule" id="MF_02066"/>
    </source>
</evidence>
<dbReference type="Pfam" id="PF13432">
    <property type="entry name" value="TPR_16"/>
    <property type="match status" value="1"/>
</dbReference>
<dbReference type="AlphaFoldDB" id="A0A1T4VIU1"/>
<evidence type="ECO:0000313" key="3">
    <source>
        <dbReference type="EMBL" id="SKA64869.1"/>
    </source>
</evidence>
<comment type="function">
    <text evidence="1">Mediates coordination of peptidoglycan synthesis and outer membrane constriction during cell division.</text>
</comment>
<dbReference type="InterPro" id="IPR014162">
    <property type="entry name" value="CpoB_C"/>
</dbReference>
<dbReference type="GO" id="GO:0030288">
    <property type="term" value="C:outer membrane-bounded periplasmic space"/>
    <property type="evidence" value="ECO:0007669"/>
    <property type="project" value="UniProtKB-UniRule"/>
</dbReference>
<feature type="coiled-coil region" evidence="1">
    <location>
        <begin position="33"/>
        <end position="88"/>
    </location>
</feature>
<dbReference type="Pfam" id="PF13174">
    <property type="entry name" value="TPR_6"/>
    <property type="match status" value="1"/>
</dbReference>
<dbReference type="RefSeq" id="WP_078929001.1">
    <property type="nucleotide sequence ID" value="NZ_FUXX01000027.1"/>
</dbReference>
<reference evidence="4" key="1">
    <citation type="submission" date="2017-02" db="EMBL/GenBank/DDBJ databases">
        <authorList>
            <person name="Varghese N."/>
            <person name="Submissions S."/>
        </authorList>
    </citation>
    <scope>NUCLEOTIDE SEQUENCE [LARGE SCALE GENOMIC DNA]</scope>
    <source>
        <strain evidence="4">DSM 3072</strain>
    </source>
</reference>
<keyword evidence="2" id="KW-0802">TPR repeat</keyword>
<name>A0A1T4VIU1_9GAMM</name>
<comment type="similarity">
    <text evidence="1">Belongs to the CpoB family.</text>
</comment>
<dbReference type="EMBL" id="FUXX01000027">
    <property type="protein sequence ID" value="SKA64869.1"/>
    <property type="molecule type" value="Genomic_DNA"/>
</dbReference>
<dbReference type="InterPro" id="IPR019734">
    <property type="entry name" value="TPR_rpt"/>
</dbReference>
<dbReference type="SMART" id="SM00028">
    <property type="entry name" value="TPR"/>
    <property type="match status" value="2"/>
</dbReference>
<keyword evidence="4" id="KW-1185">Reference proteome</keyword>